<accession>A0A1C3NT87</accession>
<keyword evidence="2" id="KW-0378">Hydrolase</keyword>
<dbReference type="SUPFAM" id="SSF55811">
    <property type="entry name" value="Nudix"/>
    <property type="match status" value="1"/>
</dbReference>
<organism evidence="2 3">
    <name type="scientific">Candidatus Protofrankia californiensis</name>
    <dbReference type="NCBI Taxonomy" id="1839754"/>
    <lineage>
        <taxon>Bacteria</taxon>
        <taxon>Bacillati</taxon>
        <taxon>Actinomycetota</taxon>
        <taxon>Actinomycetes</taxon>
        <taxon>Frankiales</taxon>
        <taxon>Frankiaceae</taxon>
        <taxon>Protofrankia</taxon>
    </lineage>
</organism>
<protein>
    <submittedName>
        <fullName evidence="2">NUDIX hydrolase</fullName>
    </submittedName>
</protein>
<name>A0A1C3NT87_9ACTN</name>
<reference evidence="3" key="1">
    <citation type="submission" date="2016-02" db="EMBL/GenBank/DDBJ databases">
        <authorList>
            <person name="Wibberg D."/>
        </authorList>
    </citation>
    <scope>NUCLEOTIDE SEQUENCE [LARGE SCALE GENOMIC DNA]</scope>
</reference>
<dbReference type="InterPro" id="IPR000086">
    <property type="entry name" value="NUDIX_hydrolase_dom"/>
</dbReference>
<dbReference type="EMBL" id="FLUV01000102">
    <property type="protein sequence ID" value="SBW17502.1"/>
    <property type="molecule type" value="Genomic_DNA"/>
</dbReference>
<dbReference type="Gene3D" id="3.90.79.10">
    <property type="entry name" value="Nucleoside Triphosphate Pyrophosphohydrolase"/>
    <property type="match status" value="1"/>
</dbReference>
<dbReference type="GO" id="GO:0016787">
    <property type="term" value="F:hydrolase activity"/>
    <property type="evidence" value="ECO:0007669"/>
    <property type="project" value="UniProtKB-KW"/>
</dbReference>
<evidence type="ECO:0000259" key="1">
    <source>
        <dbReference type="Pfam" id="PF00293"/>
    </source>
</evidence>
<proteinExistence type="predicted"/>
<dbReference type="InterPro" id="IPR015797">
    <property type="entry name" value="NUDIX_hydrolase-like_dom_sf"/>
</dbReference>
<feature type="domain" description="Nudix hydrolase" evidence="1">
    <location>
        <begin position="12"/>
        <end position="134"/>
    </location>
</feature>
<dbReference type="Pfam" id="PF00293">
    <property type="entry name" value="NUDIX"/>
    <property type="match status" value="1"/>
</dbReference>
<evidence type="ECO:0000313" key="3">
    <source>
        <dbReference type="Proteomes" id="UP000199013"/>
    </source>
</evidence>
<dbReference type="AlphaFoldDB" id="A0A1C3NT87"/>
<gene>
    <name evidence="2" type="ORF">FDG2_0247</name>
</gene>
<dbReference type="Proteomes" id="UP000199013">
    <property type="component" value="Unassembled WGS sequence"/>
</dbReference>
<keyword evidence="3" id="KW-1185">Reference proteome</keyword>
<sequence>MVNDAGLSMGLPVDVHVLMWRVDGSVLLCRATESDSPWRLPWSELDGGEPAIEAVLRIADETLSVMTMAAHVWLAHVAHHRFIGGGERLGLFFRLTHWSGMPTPGTDPQVSRLQWHHLNALPESLAALDREALARWQDNDMYSELGWNPQRVCAVPRLRGIAGARASS</sequence>
<evidence type="ECO:0000313" key="2">
    <source>
        <dbReference type="EMBL" id="SBW17502.1"/>
    </source>
</evidence>